<keyword evidence="2" id="KW-1185">Reference proteome</keyword>
<proteinExistence type="predicted"/>
<evidence type="ECO:0000313" key="2">
    <source>
        <dbReference type="Proteomes" id="UP001602370"/>
    </source>
</evidence>
<name>A0ABW6XZ97_9ACTN</name>
<sequence length="67" mass="7647">MPASEMGRPRRGAAPHQEAFRLGLGAWLVRHAPTRLDPQGTHEDLLHRIRLIGPSRRGGPHWPDYRH</sequence>
<dbReference type="EMBL" id="JBIBDZ010000011">
    <property type="protein sequence ID" value="MFF5922824.1"/>
    <property type="molecule type" value="Genomic_DNA"/>
</dbReference>
<comment type="caution">
    <text evidence="1">The sequence shown here is derived from an EMBL/GenBank/DDBJ whole genome shotgun (WGS) entry which is preliminary data.</text>
</comment>
<reference evidence="1 2" key="1">
    <citation type="submission" date="2024-10" db="EMBL/GenBank/DDBJ databases">
        <title>The Natural Products Discovery Center: Release of the First 8490 Sequenced Strains for Exploring Actinobacteria Biosynthetic Diversity.</title>
        <authorList>
            <person name="Kalkreuter E."/>
            <person name="Kautsar S.A."/>
            <person name="Yang D."/>
            <person name="Bader C.D."/>
            <person name="Teijaro C.N."/>
            <person name="Fluegel L."/>
            <person name="Davis C.M."/>
            <person name="Simpson J.R."/>
            <person name="Lauterbach L."/>
            <person name="Steele A.D."/>
            <person name="Gui C."/>
            <person name="Meng S."/>
            <person name="Li G."/>
            <person name="Viehrig K."/>
            <person name="Ye F."/>
            <person name="Su P."/>
            <person name="Kiefer A.F."/>
            <person name="Nichols A."/>
            <person name="Cepeda A.J."/>
            <person name="Yan W."/>
            <person name="Fan B."/>
            <person name="Jiang Y."/>
            <person name="Adhikari A."/>
            <person name="Zheng C.-J."/>
            <person name="Schuster L."/>
            <person name="Cowan T.M."/>
            <person name="Smanski M.J."/>
            <person name="Chevrette M.G."/>
            <person name="De Carvalho L.P.S."/>
            <person name="Shen B."/>
        </authorList>
    </citation>
    <scope>NUCLEOTIDE SEQUENCE [LARGE SCALE GENOMIC DNA]</scope>
    <source>
        <strain evidence="1 2">NPDC012605</strain>
    </source>
</reference>
<protein>
    <submittedName>
        <fullName evidence="1">Uncharacterized protein</fullName>
    </submittedName>
</protein>
<dbReference type="RefSeq" id="WP_388310233.1">
    <property type="nucleotide sequence ID" value="NZ_JBIBDZ010000011.1"/>
</dbReference>
<gene>
    <name evidence="1" type="ORF">ACFY8C_31585</name>
</gene>
<dbReference type="Proteomes" id="UP001602370">
    <property type="component" value="Unassembled WGS sequence"/>
</dbReference>
<organism evidence="1 2">
    <name type="scientific">Streptomyces flavochromogenes</name>
    <dbReference type="NCBI Taxonomy" id="68199"/>
    <lineage>
        <taxon>Bacteria</taxon>
        <taxon>Bacillati</taxon>
        <taxon>Actinomycetota</taxon>
        <taxon>Actinomycetes</taxon>
        <taxon>Kitasatosporales</taxon>
        <taxon>Streptomycetaceae</taxon>
        <taxon>Streptomyces</taxon>
    </lineage>
</organism>
<accession>A0ABW6XZ97</accession>
<evidence type="ECO:0000313" key="1">
    <source>
        <dbReference type="EMBL" id="MFF5922824.1"/>
    </source>
</evidence>